<dbReference type="InterPro" id="IPR029068">
    <property type="entry name" value="Glyas_Bleomycin-R_OHBP_Dase"/>
</dbReference>
<comment type="caution">
    <text evidence="3">The sequence shown here is derived from an EMBL/GenBank/DDBJ whole genome shotgun (WGS) entry which is preliminary data.</text>
</comment>
<dbReference type="InterPro" id="IPR051785">
    <property type="entry name" value="MMCE/EMCE_epimerase"/>
</dbReference>
<dbReference type="SUPFAM" id="SSF54593">
    <property type="entry name" value="Glyoxalase/Bleomycin resistance protein/Dihydroxybiphenyl dioxygenase"/>
    <property type="match status" value="2"/>
</dbReference>
<keyword evidence="1" id="KW-0479">Metal-binding</keyword>
<sequence>MNGLKKPKIELIFQVAVVTDDLEKLLAGWKEIFDFDEESIVIKTTEEAYQFDQWDGFNYNEKHCRFFNKFCRFSLGGIDFEIIEPMDKEARSPFSDFLFENGGSGIHHIGVKVDDMPALERKMKAMGVPVLNHAVMGQVLADGTRKNCTFYDLRKQLGLILECGSLVVGPMAADPGSRNEGFKRNEEKPAIDLLFQVCVCVEDLEQTLANWKDIFDFDESTIVMKSTKKAFEEDGWDGLNYNEKKCGFFHRYTRFAIGGLDLEVIEPMDKDAGNPYADFLLAHGNGIHHFGVKVGNMAALKQKMKEMGIPRLNYAEMGPVLADGSRKGCTFYDLREQLGVILECGSVVVGPLASDPRAGNPPDFAAD</sequence>
<dbReference type="OrthoDB" id="9788468at2"/>
<dbReference type="GO" id="GO:0046872">
    <property type="term" value="F:metal ion binding"/>
    <property type="evidence" value="ECO:0007669"/>
    <property type="project" value="UniProtKB-KW"/>
</dbReference>
<keyword evidence="4" id="KW-1185">Reference proteome</keyword>
<dbReference type="AlphaFoldDB" id="A0A415E5P6"/>
<evidence type="ECO:0000259" key="2">
    <source>
        <dbReference type="PROSITE" id="PS51819"/>
    </source>
</evidence>
<accession>A0A415E5P6</accession>
<dbReference type="InterPro" id="IPR037523">
    <property type="entry name" value="VOC_core"/>
</dbReference>
<protein>
    <recommendedName>
        <fullName evidence="2">VOC domain-containing protein</fullName>
    </recommendedName>
</protein>
<dbReference type="PROSITE" id="PS51819">
    <property type="entry name" value="VOC"/>
    <property type="match status" value="1"/>
</dbReference>
<gene>
    <name evidence="3" type="ORF">DW099_00255</name>
</gene>
<evidence type="ECO:0000256" key="1">
    <source>
        <dbReference type="ARBA" id="ARBA00022723"/>
    </source>
</evidence>
<dbReference type="PANTHER" id="PTHR43048:SF3">
    <property type="entry name" value="METHYLMALONYL-COA EPIMERASE, MITOCHONDRIAL"/>
    <property type="match status" value="1"/>
</dbReference>
<dbReference type="RefSeq" id="WP_118333071.1">
    <property type="nucleotide sequence ID" value="NZ_AP025567.1"/>
</dbReference>
<proteinExistence type="predicted"/>
<dbReference type="Proteomes" id="UP000284841">
    <property type="component" value="Unassembled WGS sequence"/>
</dbReference>
<dbReference type="GO" id="GO:0004493">
    <property type="term" value="F:methylmalonyl-CoA epimerase activity"/>
    <property type="evidence" value="ECO:0007669"/>
    <property type="project" value="TreeGrafter"/>
</dbReference>
<dbReference type="Gene3D" id="3.10.180.10">
    <property type="entry name" value="2,3-Dihydroxybiphenyl 1,2-Dioxygenase, domain 1"/>
    <property type="match status" value="2"/>
</dbReference>
<feature type="domain" description="VOC" evidence="2">
    <location>
        <begin position="11"/>
        <end position="166"/>
    </location>
</feature>
<dbReference type="Pfam" id="PF13669">
    <property type="entry name" value="Glyoxalase_4"/>
    <property type="match status" value="2"/>
</dbReference>
<dbReference type="STRING" id="1776384.GCA_900086585_02273"/>
<evidence type="ECO:0000313" key="4">
    <source>
        <dbReference type="Proteomes" id="UP000284841"/>
    </source>
</evidence>
<dbReference type="EMBL" id="QRMS01000001">
    <property type="protein sequence ID" value="RHJ89044.1"/>
    <property type="molecule type" value="Genomic_DNA"/>
</dbReference>
<organism evidence="3 4">
    <name type="scientific">Emergencia timonensis</name>
    <dbReference type="NCBI Taxonomy" id="1776384"/>
    <lineage>
        <taxon>Bacteria</taxon>
        <taxon>Bacillati</taxon>
        <taxon>Bacillota</taxon>
        <taxon>Clostridia</taxon>
        <taxon>Peptostreptococcales</taxon>
        <taxon>Anaerovoracaceae</taxon>
        <taxon>Emergencia</taxon>
    </lineage>
</organism>
<reference evidence="3 4" key="1">
    <citation type="submission" date="2018-08" db="EMBL/GenBank/DDBJ databases">
        <title>A genome reference for cultivated species of the human gut microbiota.</title>
        <authorList>
            <person name="Zou Y."/>
            <person name="Xue W."/>
            <person name="Luo G."/>
        </authorList>
    </citation>
    <scope>NUCLEOTIDE SEQUENCE [LARGE SCALE GENOMIC DNA]</scope>
    <source>
        <strain evidence="3 4">AM07-24</strain>
    </source>
</reference>
<name>A0A415E5P6_9FIRM</name>
<dbReference type="GO" id="GO:0046491">
    <property type="term" value="P:L-methylmalonyl-CoA metabolic process"/>
    <property type="evidence" value="ECO:0007669"/>
    <property type="project" value="TreeGrafter"/>
</dbReference>
<dbReference type="PANTHER" id="PTHR43048">
    <property type="entry name" value="METHYLMALONYL-COA EPIMERASE"/>
    <property type="match status" value="1"/>
</dbReference>
<evidence type="ECO:0000313" key="3">
    <source>
        <dbReference type="EMBL" id="RHJ89044.1"/>
    </source>
</evidence>